<feature type="domain" description="HAMP" evidence="5">
    <location>
        <begin position="242"/>
        <end position="293"/>
    </location>
</feature>
<dbReference type="InterPro" id="IPR037522">
    <property type="entry name" value="HD_GYP_dom"/>
</dbReference>
<feature type="domain" description="HD" evidence="6">
    <location>
        <begin position="317"/>
        <end position="442"/>
    </location>
</feature>
<dbReference type="Proteomes" id="UP000037558">
    <property type="component" value="Unassembled WGS sequence"/>
</dbReference>
<feature type="transmembrane region" description="Helical" evidence="4">
    <location>
        <begin position="98"/>
        <end position="117"/>
    </location>
</feature>
<dbReference type="STRING" id="284581.AMD01_10515"/>
<dbReference type="PATRIC" id="fig|284581.3.peg.2197"/>
<comment type="subcellular location">
    <subcellularLocation>
        <location evidence="1">Cell membrane</location>
    </subcellularLocation>
</comment>
<keyword evidence="4" id="KW-0812">Transmembrane</keyword>
<evidence type="ECO:0000259" key="6">
    <source>
        <dbReference type="PROSITE" id="PS51831"/>
    </source>
</evidence>
<dbReference type="PANTHER" id="PTHR43155:SF2">
    <property type="entry name" value="CYCLIC DI-GMP PHOSPHODIESTERASE PA4108"/>
    <property type="match status" value="1"/>
</dbReference>
<name>A0A0M0L6G9_9BACI</name>
<feature type="transmembrane region" description="Helical" evidence="4">
    <location>
        <begin position="218"/>
        <end position="241"/>
    </location>
</feature>
<dbReference type="InterPro" id="IPR003660">
    <property type="entry name" value="HAMP_dom"/>
</dbReference>
<accession>A0A0M0L6G9</accession>
<keyword evidence="2" id="KW-1003">Cell membrane</keyword>
<dbReference type="PROSITE" id="PS51832">
    <property type="entry name" value="HD_GYP"/>
    <property type="match status" value="1"/>
</dbReference>
<gene>
    <name evidence="8" type="ORF">AMD01_10515</name>
</gene>
<proteinExistence type="predicted"/>
<comment type="caution">
    <text evidence="8">The sequence shown here is derived from an EMBL/GenBank/DDBJ whole genome shotgun (WGS) entry which is preliminary data.</text>
</comment>
<evidence type="ECO:0000256" key="2">
    <source>
        <dbReference type="ARBA" id="ARBA00022475"/>
    </source>
</evidence>
<dbReference type="InterPro" id="IPR006674">
    <property type="entry name" value="HD_domain"/>
</dbReference>
<evidence type="ECO:0000256" key="1">
    <source>
        <dbReference type="ARBA" id="ARBA00004236"/>
    </source>
</evidence>
<dbReference type="PROSITE" id="PS50885">
    <property type="entry name" value="HAMP"/>
    <property type="match status" value="1"/>
</dbReference>
<evidence type="ECO:0000259" key="7">
    <source>
        <dbReference type="PROSITE" id="PS51832"/>
    </source>
</evidence>
<dbReference type="OrthoDB" id="9759601at2"/>
<dbReference type="GO" id="GO:0005886">
    <property type="term" value="C:plasma membrane"/>
    <property type="evidence" value="ECO:0007669"/>
    <property type="project" value="UniProtKB-SubCell"/>
</dbReference>
<feature type="transmembrane region" description="Helical" evidence="4">
    <location>
        <begin position="32"/>
        <end position="52"/>
    </location>
</feature>
<dbReference type="SUPFAM" id="SSF109604">
    <property type="entry name" value="HD-domain/PDEase-like"/>
    <property type="match status" value="1"/>
</dbReference>
<feature type="transmembrane region" description="Helical" evidence="4">
    <location>
        <begin position="184"/>
        <end position="206"/>
    </location>
</feature>
<dbReference type="CDD" id="cd06225">
    <property type="entry name" value="HAMP"/>
    <property type="match status" value="1"/>
</dbReference>
<dbReference type="PROSITE" id="PS51831">
    <property type="entry name" value="HD"/>
    <property type="match status" value="1"/>
</dbReference>
<dbReference type="SMART" id="SM00471">
    <property type="entry name" value="HDc"/>
    <property type="match status" value="1"/>
</dbReference>
<keyword evidence="4" id="KW-1133">Transmembrane helix</keyword>
<dbReference type="PANTHER" id="PTHR43155">
    <property type="entry name" value="CYCLIC DI-GMP PHOSPHODIESTERASE PA4108-RELATED"/>
    <property type="match status" value="1"/>
</dbReference>
<dbReference type="Gene3D" id="6.10.340.10">
    <property type="match status" value="1"/>
</dbReference>
<keyword evidence="9" id="KW-1185">Reference proteome</keyword>
<protein>
    <submittedName>
        <fullName evidence="8">Chemotaxis protein CheY</fullName>
    </submittedName>
</protein>
<dbReference type="EMBL" id="LILC01000013">
    <property type="protein sequence ID" value="KOO46671.1"/>
    <property type="molecule type" value="Genomic_DNA"/>
</dbReference>
<evidence type="ECO:0000256" key="4">
    <source>
        <dbReference type="SAM" id="Phobius"/>
    </source>
</evidence>
<feature type="domain" description="HD-GYP" evidence="7">
    <location>
        <begin position="295"/>
        <end position="492"/>
    </location>
</feature>
<keyword evidence="3 4" id="KW-0472">Membrane</keyword>
<dbReference type="AlphaFoldDB" id="A0A0M0L6G9"/>
<evidence type="ECO:0000313" key="8">
    <source>
        <dbReference type="EMBL" id="KOO46671.1"/>
    </source>
</evidence>
<sequence>MLRNYVFSSAFAVFGVGSTLIFHTLSLSQREIYFLLAIIMISVCTMLIAEFWTYKRQVSPIRLVYRSDILSKESLYDAHARLHAFPLLTLKRILGPHFLGIGIPSSGLAILCIHYGVLAIPYYFVGLAWIGAFLIAVMHGLIEFFLTFETIKPLLHDIQEKWFEQNNEDLAHEKSFFFSIKKKMVISSLFFAIFPVVLFSLATQIRMQSIQENGLGDYWSWALIILAMVVIIALSGSFLLFKHFKQPIEQLQKGVYEVGQGSLNRMENVYSDEFSDLVTGYNHMIKAIRVRDELNQQLMESFFTAIAATLDARDPYTAGHSERVAAYSVQIGERAGFSSGELDLLKKSALLHDIGKIGVRDEVLLKEGRLTDEEFNQIKAHPVIGAHILSQVIMTEEIKQLLPGVKYHHERYDGKGYPEGLSGDTIPVFGRLIAVADAYDAMTSDRPYRKGMPAGKALQIIESGKGTQWDPHYATLFVDLMNEGFAKKVSGE</sequence>
<dbReference type="CDD" id="cd00077">
    <property type="entry name" value="HDc"/>
    <property type="match status" value="1"/>
</dbReference>
<dbReference type="GO" id="GO:0007165">
    <property type="term" value="P:signal transduction"/>
    <property type="evidence" value="ECO:0007669"/>
    <property type="project" value="InterPro"/>
</dbReference>
<feature type="transmembrane region" description="Helical" evidence="4">
    <location>
        <begin position="5"/>
        <end position="26"/>
    </location>
</feature>
<reference evidence="9" key="1">
    <citation type="submission" date="2015-08" db="EMBL/GenBank/DDBJ databases">
        <title>Fjat-14210 dsm16467.</title>
        <authorList>
            <person name="Liu B."/>
            <person name="Wang J."/>
            <person name="Zhu Y."/>
            <person name="Liu G."/>
            <person name="Chen Q."/>
            <person name="Chen Z."/>
            <person name="Lan J."/>
            <person name="Che J."/>
            <person name="Ge C."/>
            <person name="Shi H."/>
            <person name="Pan Z."/>
            <person name="Liu X."/>
        </authorList>
    </citation>
    <scope>NUCLEOTIDE SEQUENCE [LARGE SCALE GENOMIC DNA]</scope>
    <source>
        <strain evidence="9">DSM 16467</strain>
    </source>
</reference>
<evidence type="ECO:0000256" key="3">
    <source>
        <dbReference type="ARBA" id="ARBA00023136"/>
    </source>
</evidence>
<feature type="transmembrane region" description="Helical" evidence="4">
    <location>
        <begin position="123"/>
        <end position="146"/>
    </location>
</feature>
<dbReference type="InterPro" id="IPR003607">
    <property type="entry name" value="HD/PDEase_dom"/>
</dbReference>
<dbReference type="Gene3D" id="1.10.3210.10">
    <property type="entry name" value="Hypothetical protein af1432"/>
    <property type="match status" value="1"/>
</dbReference>
<organism evidence="8 9">
    <name type="scientific">Priestia koreensis</name>
    <dbReference type="NCBI Taxonomy" id="284581"/>
    <lineage>
        <taxon>Bacteria</taxon>
        <taxon>Bacillati</taxon>
        <taxon>Bacillota</taxon>
        <taxon>Bacilli</taxon>
        <taxon>Bacillales</taxon>
        <taxon>Bacillaceae</taxon>
        <taxon>Priestia</taxon>
    </lineage>
</organism>
<evidence type="ECO:0000313" key="9">
    <source>
        <dbReference type="Proteomes" id="UP000037558"/>
    </source>
</evidence>
<evidence type="ECO:0000259" key="5">
    <source>
        <dbReference type="PROSITE" id="PS50885"/>
    </source>
</evidence>
<dbReference type="Pfam" id="PF13487">
    <property type="entry name" value="HD_5"/>
    <property type="match status" value="1"/>
</dbReference>